<evidence type="ECO:0000313" key="6">
    <source>
        <dbReference type="EMBL" id="MBG0740561.1"/>
    </source>
</evidence>
<name>A0A931G584_9MICC</name>
<keyword evidence="3" id="KW-0547">Nucleotide-binding</keyword>
<dbReference type="RefSeq" id="WP_196397496.1">
    <property type="nucleotide sequence ID" value="NZ_JADNYM010000018.1"/>
</dbReference>
<dbReference type="SMART" id="SM00382">
    <property type="entry name" value="AAA"/>
    <property type="match status" value="1"/>
</dbReference>
<dbReference type="InterPro" id="IPR027417">
    <property type="entry name" value="P-loop_NTPase"/>
</dbReference>
<dbReference type="InterPro" id="IPR003593">
    <property type="entry name" value="AAA+_ATPase"/>
</dbReference>
<dbReference type="Gene3D" id="3.40.50.300">
    <property type="entry name" value="P-loop containing nucleotide triphosphate hydrolases"/>
    <property type="match status" value="1"/>
</dbReference>
<evidence type="ECO:0000256" key="1">
    <source>
        <dbReference type="ARBA" id="ARBA00005417"/>
    </source>
</evidence>
<protein>
    <submittedName>
        <fullName evidence="6">ABC transporter ATP-binding protein</fullName>
    </submittedName>
</protein>
<dbReference type="Proteomes" id="UP000655366">
    <property type="component" value="Unassembled WGS sequence"/>
</dbReference>
<evidence type="ECO:0000313" key="7">
    <source>
        <dbReference type="Proteomes" id="UP000655366"/>
    </source>
</evidence>
<dbReference type="PROSITE" id="PS00211">
    <property type="entry name" value="ABC_TRANSPORTER_1"/>
    <property type="match status" value="1"/>
</dbReference>
<dbReference type="AlphaFoldDB" id="A0A931G584"/>
<evidence type="ECO:0000259" key="5">
    <source>
        <dbReference type="PROSITE" id="PS50893"/>
    </source>
</evidence>
<dbReference type="PANTHER" id="PTHR42734:SF6">
    <property type="entry name" value="MOLYBDATE IMPORT ATP-BINDING PROTEIN MOLC"/>
    <property type="match status" value="1"/>
</dbReference>
<keyword evidence="4 6" id="KW-0067">ATP-binding</keyword>
<keyword evidence="2" id="KW-0813">Transport</keyword>
<dbReference type="PROSITE" id="PS50893">
    <property type="entry name" value="ABC_TRANSPORTER_2"/>
    <property type="match status" value="1"/>
</dbReference>
<comment type="caution">
    <text evidence="6">The sequence shown here is derived from an EMBL/GenBank/DDBJ whole genome shotgun (WGS) entry which is preliminary data.</text>
</comment>
<comment type="similarity">
    <text evidence="1">Belongs to the ABC transporter superfamily.</text>
</comment>
<dbReference type="GO" id="GO:0016887">
    <property type="term" value="F:ATP hydrolysis activity"/>
    <property type="evidence" value="ECO:0007669"/>
    <property type="project" value="InterPro"/>
</dbReference>
<dbReference type="EMBL" id="JADNYM010000018">
    <property type="protein sequence ID" value="MBG0740561.1"/>
    <property type="molecule type" value="Genomic_DNA"/>
</dbReference>
<sequence length="266" mass="28244">MLELDHVAYGYRAAEHIFRDVSFRVSAGTATAVLGPNGSGKTTLVRCAAGLLAPTEGTITRLETVGYVPQAHSSSFAYRALDMVLMGRARQVRIFRSPGAADRFAALRAMERVGIADLADRLFPTLSGGEQQLVFIARAIATGCPLLVLDEPSTGLDLKNQVRVLTLLRDLKADGMALLLSTHEPDHALYLADSVVLMHRDGVVAGSAAELLTAAQLSGLYGVGVSTLEYQEGNGARRRTVVPRYGSAKTLLSGDSQLPPSAPINS</sequence>
<dbReference type="InterPro" id="IPR003439">
    <property type="entry name" value="ABC_transporter-like_ATP-bd"/>
</dbReference>
<proteinExistence type="inferred from homology"/>
<dbReference type="InterPro" id="IPR050153">
    <property type="entry name" value="Metal_Ion_Import_ABC"/>
</dbReference>
<organism evidence="6 7">
    <name type="scientific">Arthrobacter terrae</name>
    <dbReference type="NCBI Taxonomy" id="2935737"/>
    <lineage>
        <taxon>Bacteria</taxon>
        <taxon>Bacillati</taxon>
        <taxon>Actinomycetota</taxon>
        <taxon>Actinomycetes</taxon>
        <taxon>Micrococcales</taxon>
        <taxon>Micrococcaceae</taxon>
        <taxon>Arthrobacter</taxon>
    </lineage>
</organism>
<dbReference type="PANTHER" id="PTHR42734">
    <property type="entry name" value="METAL TRANSPORT SYSTEM ATP-BINDING PROTEIN TM_0124-RELATED"/>
    <property type="match status" value="1"/>
</dbReference>
<dbReference type="InterPro" id="IPR017871">
    <property type="entry name" value="ABC_transporter-like_CS"/>
</dbReference>
<reference evidence="6 7" key="1">
    <citation type="submission" date="2020-11" db="EMBL/GenBank/DDBJ databases">
        <title>Arthrobacter antarcticus sp. nov., isolated from Antarctic Soil.</title>
        <authorList>
            <person name="Li J."/>
        </authorList>
    </citation>
    <scope>NUCLEOTIDE SEQUENCE [LARGE SCALE GENOMIC DNA]</scope>
    <source>
        <strain evidence="6 7">Z1-20</strain>
    </source>
</reference>
<evidence type="ECO:0000256" key="3">
    <source>
        <dbReference type="ARBA" id="ARBA00022741"/>
    </source>
</evidence>
<dbReference type="GO" id="GO:0005524">
    <property type="term" value="F:ATP binding"/>
    <property type="evidence" value="ECO:0007669"/>
    <property type="project" value="UniProtKB-KW"/>
</dbReference>
<dbReference type="SUPFAM" id="SSF52540">
    <property type="entry name" value="P-loop containing nucleoside triphosphate hydrolases"/>
    <property type="match status" value="1"/>
</dbReference>
<feature type="domain" description="ABC transporter" evidence="5">
    <location>
        <begin position="2"/>
        <end position="225"/>
    </location>
</feature>
<evidence type="ECO:0000256" key="4">
    <source>
        <dbReference type="ARBA" id="ARBA00022840"/>
    </source>
</evidence>
<gene>
    <name evidence="6" type="ORF">IV500_14360</name>
</gene>
<evidence type="ECO:0000256" key="2">
    <source>
        <dbReference type="ARBA" id="ARBA00022448"/>
    </source>
</evidence>
<keyword evidence="7" id="KW-1185">Reference proteome</keyword>
<accession>A0A931G584</accession>
<dbReference type="Pfam" id="PF00005">
    <property type="entry name" value="ABC_tran"/>
    <property type="match status" value="1"/>
</dbReference>